<sequence>MKRILLAGYGNVAHAFVQIMKEQEPSGSYTFTTCDLKDGQEILSYLPEHHNEFDLVLNTSQAETCDVTQMCIDYGLDYIDMGVDEGMGDGTTAVDFLFALDPLLKCPTRSRIMCGFGINPGILEHVYQKYKPQGPHYAFELEHDNAVSDEYEVFGTWSPYMYAEESCRAELVVINKDKINYITQQLKDDGGAMHLTYHGEQRKYLPIPHEELMSMLHSDENLLGSAYLFQAPRGMQQCFLDHGTEMTVEEFLKIPVPHCLKGDDHVGMLFWDTRDRMYWVKNVMANQTTWKRYGTNAVCWQTATGAWIAYRLLDVVSTNHPHTMTELSLLMPEKIDALLNQIGLTFEVEEQPFSVEEFKKNIMRYF</sequence>
<dbReference type="EMBL" id="BPTT01000001">
    <property type="protein sequence ID" value="GJG32718.1"/>
    <property type="molecule type" value="Genomic_DNA"/>
</dbReference>
<evidence type="ECO:0000313" key="2">
    <source>
        <dbReference type="Proteomes" id="UP000887097"/>
    </source>
</evidence>
<dbReference type="GeneID" id="31499867"/>
<dbReference type="RefSeq" id="WP_013064902.1">
    <property type="nucleotide sequence ID" value="NZ_BPTT01000001.1"/>
</dbReference>
<dbReference type="Proteomes" id="UP000887097">
    <property type="component" value="Unassembled WGS sequence"/>
</dbReference>
<gene>
    <name evidence="1" type="ORF">PRMUPPPA20_08270</name>
</gene>
<evidence type="ECO:0008006" key="3">
    <source>
        <dbReference type="Google" id="ProtNLM"/>
    </source>
</evidence>
<reference evidence="1" key="1">
    <citation type="submission" date="2021-08" db="EMBL/GenBank/DDBJ databases">
        <title>Prevotella lacticifex sp. nov., isolated from rumen of cow.</title>
        <authorList>
            <person name="Shinkai T."/>
            <person name="Ikeyama N."/>
            <person name="Kumagai M."/>
            <person name="Ohmori H."/>
            <person name="Sakamoto M."/>
            <person name="Ohkuma M."/>
            <person name="Mitsumori M."/>
        </authorList>
    </citation>
    <scope>NUCLEOTIDE SEQUENCE</scope>
    <source>
        <strain evidence="1">JCM 8259</strain>
    </source>
</reference>
<protein>
    <recommendedName>
        <fullName evidence="3">Saccharopine dehydrogenase</fullName>
    </recommendedName>
</protein>
<organism evidence="1 2">
    <name type="scientific">Xylanibacter ruminicola</name>
    <name type="common">Prevotella ruminicola</name>
    <dbReference type="NCBI Taxonomy" id="839"/>
    <lineage>
        <taxon>Bacteria</taxon>
        <taxon>Pseudomonadati</taxon>
        <taxon>Bacteroidota</taxon>
        <taxon>Bacteroidia</taxon>
        <taxon>Bacteroidales</taxon>
        <taxon>Prevotellaceae</taxon>
        <taxon>Xylanibacter</taxon>
    </lineage>
</organism>
<comment type="caution">
    <text evidence="1">The sequence shown here is derived from an EMBL/GenBank/DDBJ whole genome shotgun (WGS) entry which is preliminary data.</text>
</comment>
<accession>A0AA37MF71</accession>
<name>A0AA37MF71_XYLRU</name>
<evidence type="ECO:0000313" key="1">
    <source>
        <dbReference type="EMBL" id="GJG32718.1"/>
    </source>
</evidence>
<dbReference type="AlphaFoldDB" id="A0AA37MF71"/>
<proteinExistence type="predicted"/>